<accession>A0ACD5AIF8</accession>
<organism evidence="1 2">
    <name type="scientific">Streptomyces citrinus</name>
    <dbReference type="NCBI Taxonomy" id="3118173"/>
    <lineage>
        <taxon>Bacteria</taxon>
        <taxon>Bacillati</taxon>
        <taxon>Actinomycetota</taxon>
        <taxon>Actinomycetes</taxon>
        <taxon>Kitasatosporales</taxon>
        <taxon>Streptomycetaceae</taxon>
        <taxon>Streptomyces</taxon>
    </lineage>
</organism>
<protein>
    <submittedName>
        <fullName evidence="1">S8 family serine peptidase</fullName>
    </submittedName>
</protein>
<evidence type="ECO:0000313" key="2">
    <source>
        <dbReference type="Proteomes" id="UP001432251"/>
    </source>
</evidence>
<sequence length="402" mass="41303">MRAVGAVVGALAAMSVGFAPSAAAYDAQSQQWYLDAMQADQMWKISTGKGVKIAVIDTGVNAQVPSLKGQVLASEVPASVAYHSTQDYSGHGTTMAELIAGTGASGGIKGLAPDAKVLPFRIQLAELKDKAELKKTPEPAEAIRAAADSDADILSMSFGSETIDPDQEAALKYAASKGKLLMVAAGNEGVKSGHIGYPAAYPYAVGVGSVDERGTVSKSSSYGNYVDLAAPGIDIPGWCDATFKSYCTRDGGTSSATAIASGAAALIWSAHPDWTANQVLRSMIDTASRTWKKDDPSKYLGYGIIRPRKVLEDANYSAGAANQDPLLKENGSPAKTETSPSASASGSSQPSQEASEVPAEAAGSEAKSSSDSNTLWIALGAVAAVIVIGGGGFAVMRARRSQ</sequence>
<name>A0ACD5AIF8_9ACTN</name>
<dbReference type="Proteomes" id="UP001432251">
    <property type="component" value="Chromosome"/>
</dbReference>
<evidence type="ECO:0000313" key="1">
    <source>
        <dbReference type="EMBL" id="WWQ67025.1"/>
    </source>
</evidence>
<dbReference type="EMBL" id="CP146022">
    <property type="protein sequence ID" value="WWQ67025.1"/>
    <property type="molecule type" value="Genomic_DNA"/>
</dbReference>
<gene>
    <name evidence="1" type="ORF">V2W30_29300</name>
</gene>
<keyword evidence="2" id="KW-1185">Reference proteome</keyword>
<proteinExistence type="predicted"/>
<reference evidence="1" key="1">
    <citation type="journal article" date="2025" name="Int. J. Syst. Evol. Microbiol.">
        <title>Streptomyces citrinus sp. nov., with yellow diffusible pigment.</title>
        <authorList>
            <person name="He Y."/>
            <person name="Yang E."/>
            <person name="Xu J."/>
            <person name="Sun Y."/>
            <person name="Sun L."/>
        </authorList>
    </citation>
    <scope>NUCLEOTIDE SEQUENCE</scope>
    <source>
        <strain evidence="1">Q6</strain>
    </source>
</reference>